<dbReference type="RefSeq" id="WP_123745541.1">
    <property type="nucleotide sequence ID" value="NZ_RJKM01000001.1"/>
</dbReference>
<name>A0A3N1HD44_9PSEU</name>
<dbReference type="EMBL" id="RJKM01000001">
    <property type="protein sequence ID" value="ROP40212.1"/>
    <property type="molecule type" value="Genomic_DNA"/>
</dbReference>
<dbReference type="AlphaFoldDB" id="A0A3N1HD44"/>
<dbReference type="SUPFAM" id="SSF46785">
    <property type="entry name" value="Winged helix' DNA-binding domain"/>
    <property type="match status" value="1"/>
</dbReference>
<dbReference type="Proteomes" id="UP000268727">
    <property type="component" value="Unassembled WGS sequence"/>
</dbReference>
<organism evidence="2 3">
    <name type="scientific">Saccharothrix texasensis</name>
    <dbReference type="NCBI Taxonomy" id="103734"/>
    <lineage>
        <taxon>Bacteria</taxon>
        <taxon>Bacillati</taxon>
        <taxon>Actinomycetota</taxon>
        <taxon>Actinomycetes</taxon>
        <taxon>Pseudonocardiales</taxon>
        <taxon>Pseudonocardiaceae</taxon>
        <taxon>Saccharothrix</taxon>
    </lineage>
</organism>
<reference evidence="2 3" key="1">
    <citation type="submission" date="2018-11" db="EMBL/GenBank/DDBJ databases">
        <title>Sequencing the genomes of 1000 actinobacteria strains.</title>
        <authorList>
            <person name="Klenk H.-P."/>
        </authorList>
    </citation>
    <scope>NUCLEOTIDE SEQUENCE [LARGE SCALE GENOMIC DNA]</scope>
    <source>
        <strain evidence="2 3">DSM 44231</strain>
    </source>
</reference>
<dbReference type="GO" id="GO:0006950">
    <property type="term" value="P:response to stress"/>
    <property type="evidence" value="ECO:0007669"/>
    <property type="project" value="TreeGrafter"/>
</dbReference>
<dbReference type="InterPro" id="IPR039422">
    <property type="entry name" value="MarR/SlyA-like"/>
</dbReference>
<dbReference type="SMART" id="SM00347">
    <property type="entry name" value="HTH_MARR"/>
    <property type="match status" value="1"/>
</dbReference>
<dbReference type="InterPro" id="IPR036390">
    <property type="entry name" value="WH_DNA-bd_sf"/>
</dbReference>
<evidence type="ECO:0000313" key="3">
    <source>
        <dbReference type="Proteomes" id="UP000268727"/>
    </source>
</evidence>
<evidence type="ECO:0000259" key="1">
    <source>
        <dbReference type="PROSITE" id="PS50995"/>
    </source>
</evidence>
<comment type="caution">
    <text evidence="2">The sequence shown here is derived from an EMBL/GenBank/DDBJ whole genome shotgun (WGS) entry which is preliminary data.</text>
</comment>
<dbReference type="Gene3D" id="1.10.10.10">
    <property type="entry name" value="Winged helix-like DNA-binding domain superfamily/Winged helix DNA-binding domain"/>
    <property type="match status" value="1"/>
</dbReference>
<dbReference type="OrthoDB" id="162531at2"/>
<evidence type="ECO:0000313" key="2">
    <source>
        <dbReference type="EMBL" id="ROP40212.1"/>
    </source>
</evidence>
<keyword evidence="3" id="KW-1185">Reference proteome</keyword>
<dbReference type="PANTHER" id="PTHR33164">
    <property type="entry name" value="TRANSCRIPTIONAL REGULATOR, MARR FAMILY"/>
    <property type="match status" value="1"/>
</dbReference>
<dbReference type="InterPro" id="IPR036388">
    <property type="entry name" value="WH-like_DNA-bd_sf"/>
</dbReference>
<dbReference type="InterPro" id="IPR000835">
    <property type="entry name" value="HTH_MarR-typ"/>
</dbReference>
<dbReference type="PROSITE" id="PS50995">
    <property type="entry name" value="HTH_MARR_2"/>
    <property type="match status" value="1"/>
</dbReference>
<gene>
    <name evidence="2" type="ORF">EDD40_5618</name>
</gene>
<dbReference type="InterPro" id="IPR011991">
    <property type="entry name" value="ArsR-like_HTH"/>
</dbReference>
<feature type="domain" description="HTH marR-type" evidence="1">
    <location>
        <begin position="1"/>
        <end position="129"/>
    </location>
</feature>
<sequence length="149" mass="15621">MDGRDFGRELSTAVVAFHEAVGARLGVTAVDQRALALIAGKGPLTAGELAKEINLTPGAVTGVADRLERAGLVRREPDPGDRRRVVISAVPGAFGQVFAGLSAAMDELSARYAPEEQKVIADWVVRAVAVLKEQTRLLGEAGKPSPGRP</sequence>
<accession>A0A3N1HD44</accession>
<dbReference type="Pfam" id="PF01047">
    <property type="entry name" value="MarR"/>
    <property type="match status" value="1"/>
</dbReference>
<protein>
    <submittedName>
        <fullName evidence="2">DNA-binding MarR family transcriptional regulator</fullName>
    </submittedName>
</protein>
<dbReference type="GO" id="GO:0003700">
    <property type="term" value="F:DNA-binding transcription factor activity"/>
    <property type="evidence" value="ECO:0007669"/>
    <property type="project" value="InterPro"/>
</dbReference>
<dbReference type="PANTHER" id="PTHR33164:SF106">
    <property type="entry name" value="TRANSCRIPTIONAL REGULATORY PROTEIN"/>
    <property type="match status" value="1"/>
</dbReference>
<dbReference type="CDD" id="cd00090">
    <property type="entry name" value="HTH_ARSR"/>
    <property type="match status" value="1"/>
</dbReference>
<keyword evidence="2" id="KW-0238">DNA-binding</keyword>
<proteinExistence type="predicted"/>
<dbReference type="GO" id="GO:0003677">
    <property type="term" value="F:DNA binding"/>
    <property type="evidence" value="ECO:0007669"/>
    <property type="project" value="UniProtKB-KW"/>
</dbReference>